<feature type="transmembrane region" description="Helical" evidence="5">
    <location>
        <begin position="21"/>
        <end position="43"/>
    </location>
</feature>
<dbReference type="KEGG" id="oxy:HCG48_13995"/>
<dbReference type="AlphaFoldDB" id="A0A6H1TY66"/>
<dbReference type="PANTHER" id="PTHR43424">
    <property type="entry name" value="LOCUS PUTATIVE PROTEIN 1-RELATED"/>
    <property type="match status" value="1"/>
</dbReference>
<keyword evidence="2 5" id="KW-0812">Transmembrane</keyword>
<evidence type="ECO:0000313" key="6">
    <source>
        <dbReference type="EMBL" id="QIZ71558.1"/>
    </source>
</evidence>
<evidence type="ECO:0000313" key="7">
    <source>
        <dbReference type="Proteomes" id="UP000500857"/>
    </source>
</evidence>
<keyword evidence="4 5" id="KW-0472">Membrane</keyword>
<dbReference type="Proteomes" id="UP000500857">
    <property type="component" value="Chromosome"/>
</dbReference>
<gene>
    <name evidence="6" type="ORF">HCG48_13995</name>
</gene>
<dbReference type="InterPro" id="IPR052556">
    <property type="entry name" value="PolySynth_Transporter"/>
</dbReference>
<protein>
    <submittedName>
        <fullName evidence="6">Flippase</fullName>
    </submittedName>
</protein>
<dbReference type="CDD" id="cd13128">
    <property type="entry name" value="MATE_Wzx_like"/>
    <property type="match status" value="1"/>
</dbReference>
<sequence>MEKPKITVTLSNLISNTAWLFADKILQMGLGLVVGIWVARYLGPEQYGMLNYAISFVALFGPIAGWGLDAISVRELASEPEKKEEILGTTFVLKLLGGFLILFLTFVAIYLLKPDEILTRWLVGIIAVGTIFQSFETIDFWFRSQTQSKYTVLAKNFTYVLATVIKIILIQTSAPLIAFAAIKSGEIGFTAIGLVVVYGRRGGNIFRWQPNFKMAHLLLQDSWPLIISGISTYIYATIDQVMLGQMSTVKSLGIYSVAVKLSEIFNFLPVVISQSVLPTVVNKYKEGEQSLLHTMQNIYDIMAILWFFIAVFISSFSPWIVSKVYGEAYSESAIILSVYVWSQFGSNFGVARSLYINVKNLFKLSLIISFAGAFLNIALNSWLIPQYEAMGATVATLITYFVAVVGINIVFPELRKLLPIIGKSLIIPNSIFRLIKEYRKSKNKSS</sequence>
<proteinExistence type="predicted"/>
<dbReference type="RefSeq" id="WP_168569710.1">
    <property type="nucleotide sequence ID" value="NZ_CP051167.1"/>
</dbReference>
<feature type="transmembrane region" description="Helical" evidence="5">
    <location>
        <begin position="49"/>
        <end position="71"/>
    </location>
</feature>
<keyword evidence="3 5" id="KW-1133">Transmembrane helix</keyword>
<feature type="transmembrane region" description="Helical" evidence="5">
    <location>
        <begin position="118"/>
        <end position="138"/>
    </location>
</feature>
<evidence type="ECO:0000256" key="5">
    <source>
        <dbReference type="SAM" id="Phobius"/>
    </source>
</evidence>
<reference evidence="6 7" key="1">
    <citation type="submission" date="2020-04" db="EMBL/GenBank/DDBJ databases">
        <authorList>
            <person name="Basu S."/>
            <person name="Maruthanayagam V."/>
            <person name="Chakraborty S."/>
            <person name="Pramanik A."/>
            <person name="Mukherjee J."/>
            <person name="Brink B."/>
        </authorList>
    </citation>
    <scope>NUCLEOTIDE SEQUENCE [LARGE SCALE GENOMIC DNA]</scope>
    <source>
        <strain evidence="6 7">AP17</strain>
    </source>
</reference>
<organism evidence="6 7">
    <name type="scientific">Oxynema aestuarii AP17</name>
    <dbReference type="NCBI Taxonomy" id="2064643"/>
    <lineage>
        <taxon>Bacteria</taxon>
        <taxon>Bacillati</taxon>
        <taxon>Cyanobacteriota</taxon>
        <taxon>Cyanophyceae</taxon>
        <taxon>Oscillatoriophycideae</taxon>
        <taxon>Oscillatoriales</taxon>
        <taxon>Oscillatoriaceae</taxon>
        <taxon>Oxynema</taxon>
        <taxon>Oxynema aestuarii</taxon>
    </lineage>
</organism>
<dbReference type="EMBL" id="CP051167">
    <property type="protein sequence ID" value="QIZ71558.1"/>
    <property type="molecule type" value="Genomic_DNA"/>
</dbReference>
<feature type="transmembrane region" description="Helical" evidence="5">
    <location>
        <begin position="150"/>
        <end position="170"/>
    </location>
</feature>
<feature type="transmembrane region" description="Helical" evidence="5">
    <location>
        <begin position="176"/>
        <end position="198"/>
    </location>
</feature>
<dbReference type="PANTHER" id="PTHR43424:SF1">
    <property type="entry name" value="LOCUS PUTATIVE PROTEIN 1-RELATED"/>
    <property type="match status" value="1"/>
</dbReference>
<accession>A0A6H1TY66</accession>
<dbReference type="Pfam" id="PF01943">
    <property type="entry name" value="Polysacc_synt"/>
    <property type="match status" value="1"/>
</dbReference>
<evidence type="ECO:0000256" key="4">
    <source>
        <dbReference type="ARBA" id="ARBA00023136"/>
    </source>
</evidence>
<dbReference type="GO" id="GO:0016020">
    <property type="term" value="C:membrane"/>
    <property type="evidence" value="ECO:0007669"/>
    <property type="project" value="UniProtKB-SubCell"/>
</dbReference>
<feature type="transmembrane region" description="Helical" evidence="5">
    <location>
        <begin position="301"/>
        <end position="321"/>
    </location>
</feature>
<dbReference type="InterPro" id="IPR002797">
    <property type="entry name" value="Polysacc_synth"/>
</dbReference>
<feature type="transmembrane region" description="Helical" evidence="5">
    <location>
        <begin position="333"/>
        <end position="355"/>
    </location>
</feature>
<evidence type="ECO:0000256" key="2">
    <source>
        <dbReference type="ARBA" id="ARBA00022692"/>
    </source>
</evidence>
<keyword evidence="7" id="KW-1185">Reference proteome</keyword>
<comment type="subcellular location">
    <subcellularLocation>
        <location evidence="1">Membrane</location>
        <topology evidence="1">Multi-pass membrane protein</topology>
    </subcellularLocation>
</comment>
<evidence type="ECO:0000256" key="3">
    <source>
        <dbReference type="ARBA" id="ARBA00022989"/>
    </source>
</evidence>
<feature type="transmembrane region" description="Helical" evidence="5">
    <location>
        <begin position="361"/>
        <end position="379"/>
    </location>
</feature>
<name>A0A6H1TY66_9CYAN</name>
<feature type="transmembrane region" description="Helical" evidence="5">
    <location>
        <begin position="391"/>
        <end position="411"/>
    </location>
</feature>
<feature type="transmembrane region" description="Helical" evidence="5">
    <location>
        <begin position="91"/>
        <end position="112"/>
    </location>
</feature>
<evidence type="ECO:0000256" key="1">
    <source>
        <dbReference type="ARBA" id="ARBA00004141"/>
    </source>
</evidence>